<evidence type="ECO:0000256" key="3">
    <source>
        <dbReference type="ARBA" id="ARBA00022603"/>
    </source>
</evidence>
<evidence type="ECO:0000313" key="10">
    <source>
        <dbReference type="EMBL" id="GLB52509.1"/>
    </source>
</evidence>
<dbReference type="PROSITE" id="PS00092">
    <property type="entry name" value="N6_MTASE"/>
    <property type="match status" value="1"/>
</dbReference>
<proteinExistence type="inferred from homology"/>
<dbReference type="GO" id="GO:0008170">
    <property type="term" value="F:N-methyltransferase activity"/>
    <property type="evidence" value="ECO:0007669"/>
    <property type="project" value="InterPro"/>
</dbReference>
<dbReference type="Pfam" id="PF02384">
    <property type="entry name" value="N6_Mtase"/>
    <property type="match status" value="1"/>
</dbReference>
<dbReference type="AlphaFoldDB" id="A0A9W6B4P4"/>
<dbReference type="GO" id="GO:0009007">
    <property type="term" value="F:site-specific DNA-methyltransferase (adenine-specific) activity"/>
    <property type="evidence" value="ECO:0007669"/>
    <property type="project" value="UniProtKB-EC"/>
</dbReference>
<keyword evidence="11" id="KW-1185">Reference proteome</keyword>
<evidence type="ECO:0000313" key="11">
    <source>
        <dbReference type="Proteomes" id="UP001143545"/>
    </source>
</evidence>
<protein>
    <recommendedName>
        <fullName evidence="2">site-specific DNA-methyltransferase (adenine-specific)</fullName>
        <ecNumber evidence="2">2.1.1.72</ecNumber>
    </recommendedName>
</protein>
<evidence type="ECO:0000259" key="8">
    <source>
        <dbReference type="Pfam" id="PF02384"/>
    </source>
</evidence>
<dbReference type="InterPro" id="IPR002052">
    <property type="entry name" value="DNA_methylase_N6_adenine_CS"/>
</dbReference>
<name>A0A9W6B4P4_9FLAO</name>
<keyword evidence="4" id="KW-0808">Transferase</keyword>
<dbReference type="InterPro" id="IPR022749">
    <property type="entry name" value="D12N6_MeTrfase_N"/>
</dbReference>
<reference evidence="10" key="1">
    <citation type="submission" date="2022-07" db="EMBL/GenBank/DDBJ databases">
        <title>Taxonomy of Novel Oxalotrophic and Methylotrophic Bacteria.</title>
        <authorList>
            <person name="Sahin N."/>
            <person name="Tani A."/>
        </authorList>
    </citation>
    <scope>NUCLEOTIDE SEQUENCE</scope>
    <source>
        <strain evidence="10">AM327</strain>
    </source>
</reference>
<dbReference type="RefSeq" id="WP_281753830.1">
    <property type="nucleotide sequence ID" value="NZ_BRVP01000009.1"/>
</dbReference>
<keyword evidence="3 10" id="KW-0489">Methyltransferase</keyword>
<evidence type="ECO:0000256" key="7">
    <source>
        <dbReference type="ARBA" id="ARBA00047942"/>
    </source>
</evidence>
<accession>A0A9W6B4P4</accession>
<dbReference type="EMBL" id="BRVP01000009">
    <property type="protein sequence ID" value="GLB52509.1"/>
    <property type="molecule type" value="Genomic_DNA"/>
</dbReference>
<dbReference type="InterPro" id="IPR029063">
    <property type="entry name" value="SAM-dependent_MTases_sf"/>
</dbReference>
<dbReference type="GO" id="GO:0003677">
    <property type="term" value="F:DNA binding"/>
    <property type="evidence" value="ECO:0007669"/>
    <property type="project" value="InterPro"/>
</dbReference>
<keyword evidence="5" id="KW-0949">S-adenosyl-L-methionine</keyword>
<dbReference type="Gene3D" id="3.40.50.150">
    <property type="entry name" value="Vaccinia Virus protein VP39"/>
    <property type="match status" value="1"/>
</dbReference>
<organism evidence="10 11">
    <name type="scientific">Neptunitalea chrysea</name>
    <dbReference type="NCBI Taxonomy" id="1647581"/>
    <lineage>
        <taxon>Bacteria</taxon>
        <taxon>Pseudomonadati</taxon>
        <taxon>Bacteroidota</taxon>
        <taxon>Flavobacteriia</taxon>
        <taxon>Flavobacteriales</taxon>
        <taxon>Flavobacteriaceae</taxon>
        <taxon>Neptunitalea</taxon>
    </lineage>
</organism>
<dbReference type="InterPro" id="IPR003356">
    <property type="entry name" value="DNA_methylase_A-5"/>
</dbReference>
<dbReference type="PANTHER" id="PTHR42933:SF3">
    <property type="entry name" value="TYPE I RESTRICTION ENZYME MJAVIII METHYLASE SUBUNIT"/>
    <property type="match status" value="1"/>
</dbReference>
<evidence type="ECO:0000256" key="2">
    <source>
        <dbReference type="ARBA" id="ARBA00011900"/>
    </source>
</evidence>
<comment type="similarity">
    <text evidence="1">Belongs to the N(4)/N(6)-methyltransferase family.</text>
</comment>
<evidence type="ECO:0000256" key="1">
    <source>
        <dbReference type="ARBA" id="ARBA00006594"/>
    </source>
</evidence>
<evidence type="ECO:0000256" key="4">
    <source>
        <dbReference type="ARBA" id="ARBA00022679"/>
    </source>
</evidence>
<dbReference type="GO" id="GO:0009307">
    <property type="term" value="P:DNA restriction-modification system"/>
    <property type="evidence" value="ECO:0007669"/>
    <property type="project" value="UniProtKB-KW"/>
</dbReference>
<dbReference type="Proteomes" id="UP001143545">
    <property type="component" value="Unassembled WGS sequence"/>
</dbReference>
<feature type="domain" description="N6 adenine-specific DNA methyltransferase N-terminal" evidence="9">
    <location>
        <begin position="13"/>
        <end position="147"/>
    </location>
</feature>
<evidence type="ECO:0000256" key="5">
    <source>
        <dbReference type="ARBA" id="ARBA00022691"/>
    </source>
</evidence>
<feature type="domain" description="DNA methylase adenine-specific" evidence="8">
    <location>
        <begin position="163"/>
        <end position="488"/>
    </location>
</feature>
<dbReference type="PRINTS" id="PR00507">
    <property type="entry name" value="N12N6MTFRASE"/>
</dbReference>
<comment type="catalytic activity">
    <reaction evidence="7">
        <text>a 2'-deoxyadenosine in DNA + S-adenosyl-L-methionine = an N(6)-methyl-2'-deoxyadenosine in DNA + S-adenosyl-L-homocysteine + H(+)</text>
        <dbReference type="Rhea" id="RHEA:15197"/>
        <dbReference type="Rhea" id="RHEA-COMP:12418"/>
        <dbReference type="Rhea" id="RHEA-COMP:12419"/>
        <dbReference type="ChEBI" id="CHEBI:15378"/>
        <dbReference type="ChEBI" id="CHEBI:57856"/>
        <dbReference type="ChEBI" id="CHEBI:59789"/>
        <dbReference type="ChEBI" id="CHEBI:90615"/>
        <dbReference type="ChEBI" id="CHEBI:90616"/>
        <dbReference type="EC" id="2.1.1.72"/>
    </reaction>
</comment>
<dbReference type="GO" id="GO:0032259">
    <property type="term" value="P:methylation"/>
    <property type="evidence" value="ECO:0007669"/>
    <property type="project" value="UniProtKB-KW"/>
</dbReference>
<keyword evidence="6" id="KW-0680">Restriction system</keyword>
<comment type="caution">
    <text evidence="10">The sequence shown here is derived from an EMBL/GenBank/DDBJ whole genome shotgun (WGS) entry which is preliminary data.</text>
</comment>
<evidence type="ECO:0000259" key="9">
    <source>
        <dbReference type="Pfam" id="PF12161"/>
    </source>
</evidence>
<gene>
    <name evidence="10" type="ORF">NBRC110019_15490</name>
</gene>
<evidence type="ECO:0000256" key="6">
    <source>
        <dbReference type="ARBA" id="ARBA00022747"/>
    </source>
</evidence>
<dbReference type="SUPFAM" id="SSF53335">
    <property type="entry name" value="S-adenosyl-L-methionine-dependent methyltransferases"/>
    <property type="match status" value="1"/>
</dbReference>
<dbReference type="InterPro" id="IPR051537">
    <property type="entry name" value="DNA_Adenine_Mtase"/>
</dbReference>
<dbReference type="Pfam" id="PF12161">
    <property type="entry name" value="HsdM_N"/>
    <property type="match status" value="1"/>
</dbReference>
<sequence>MNLDTQSLQPIINFIWTVADDVLINKYLENQYQDVILPMTVLRRLDLALEPTKDQVLKTHKEFKSKIDNLLGLLTSKEHGSGLAFYNTSPYTMKKLLDDPKNIDSNFEDYLNGFSENVQDIISKFKFRNQLETLENGGITFSLIEKFCNPKIELRPEKISPMAMGYMFEDLIRRFNEKTNAAAGRHFTPREIIELMTHLVYLPVKDQIQNGTFLVYDPCAGSGAMLTQSKKYATNPDGEIKSKATFHLYGQENTGEMYAVCKSDMLLKGEDPDKIKFGSTLSEYGFDPNLKFNFMLTNPPYGTSWKEDQKELNVGTAKKIEINDTRFNLPIKNFKGELEETCLTSRSNDGQLMFMLHMLSKMKAPKDGGSRIASVHNGSALFTGDAGSGESGIRQYILENDLLECIIQLPNDMFYNTGIATYIWILSNVKEDKRKGKVQLINASSKGEFSKKMRKPLGDKRVELNPSHILDIQNLYFAFEENEYSKIFDNEDFGFYQITTQQPLKLAITNCKEKIRNGKGAYLEDLLNVAGFNIEVIADFFGDDIHLDFNKSIIDFSSHLGVKKEGFINKTIRDVLSVFAETNSDAKPVFKNINDYKKHKTQPEKRVENTKYIIDKDLKDFENVPMTENIETYFQREVKPFAPDAWYDKKKMKVGYNIPLTKHFYKYDELRNLDVITKEILSLEQETDGLLKEIID</sequence>
<dbReference type="PANTHER" id="PTHR42933">
    <property type="entry name" value="SLR6095 PROTEIN"/>
    <property type="match status" value="1"/>
</dbReference>
<dbReference type="EC" id="2.1.1.72" evidence="2"/>